<evidence type="ECO:0000256" key="3">
    <source>
        <dbReference type="ARBA" id="ARBA00022737"/>
    </source>
</evidence>
<dbReference type="Proteomes" id="UP000007267">
    <property type="component" value="Unassembled WGS sequence"/>
</dbReference>
<dbReference type="EMBL" id="AGCU01080024">
    <property type="status" value="NOT_ANNOTATED_CDS"/>
    <property type="molecule type" value="Genomic_DNA"/>
</dbReference>
<dbReference type="OMA" id="QCNHPCK"/>
<dbReference type="InterPro" id="IPR003645">
    <property type="entry name" value="Fol_N"/>
</dbReference>
<dbReference type="SMART" id="SM00274">
    <property type="entry name" value="FOLN"/>
    <property type="match status" value="5"/>
</dbReference>
<dbReference type="FunFam" id="2.10.25.10:FF:000153">
    <property type="entry name" value="MUC5B isoform 1"/>
    <property type="match status" value="2"/>
</dbReference>
<dbReference type="InterPro" id="IPR001846">
    <property type="entry name" value="VWF_type-D"/>
</dbReference>
<name>K7FN87_PELSI</name>
<feature type="domain" description="VWFD" evidence="7">
    <location>
        <begin position="867"/>
        <end position="1039"/>
    </location>
</feature>
<reference evidence="8" key="4">
    <citation type="submission" date="2025-09" db="UniProtKB">
        <authorList>
            <consortium name="Ensembl"/>
        </authorList>
    </citation>
    <scope>IDENTIFICATION</scope>
</reference>
<evidence type="ECO:0000256" key="4">
    <source>
        <dbReference type="ARBA" id="ARBA00023157"/>
    </source>
</evidence>
<dbReference type="PANTHER" id="PTHR11339:SF244">
    <property type="entry name" value="IGGFC-BINDING PROTEIN"/>
    <property type="match status" value="1"/>
</dbReference>
<keyword evidence="9" id="KW-1185">Reference proteome</keyword>
<dbReference type="Ensembl" id="ENSPSIT00000009544.1">
    <property type="protein sequence ID" value="ENSPSIP00000009497.1"/>
    <property type="gene ID" value="ENSPSIG00000008572.1"/>
</dbReference>
<dbReference type="SMART" id="SM00215">
    <property type="entry name" value="VWC_out"/>
    <property type="match status" value="12"/>
</dbReference>
<organism evidence="8 9">
    <name type="scientific">Pelodiscus sinensis</name>
    <name type="common">Chinese softshell turtle</name>
    <name type="synonym">Trionyx sinensis</name>
    <dbReference type="NCBI Taxonomy" id="13735"/>
    <lineage>
        <taxon>Eukaryota</taxon>
        <taxon>Metazoa</taxon>
        <taxon>Chordata</taxon>
        <taxon>Craniata</taxon>
        <taxon>Vertebrata</taxon>
        <taxon>Euteleostomi</taxon>
        <taxon>Archelosauria</taxon>
        <taxon>Testudinata</taxon>
        <taxon>Testudines</taxon>
        <taxon>Cryptodira</taxon>
        <taxon>Trionychia</taxon>
        <taxon>Trionychidae</taxon>
        <taxon>Pelodiscus</taxon>
    </lineage>
</organism>
<feature type="domain" description="VWFD" evidence="7">
    <location>
        <begin position="5181"/>
        <end position="5354"/>
    </location>
</feature>
<accession>K7FN87</accession>
<feature type="domain" description="VWFD" evidence="7">
    <location>
        <begin position="2843"/>
        <end position="3023"/>
    </location>
</feature>
<dbReference type="InterPro" id="IPR002919">
    <property type="entry name" value="TIL_dom"/>
</dbReference>
<keyword evidence="4" id="KW-1015">Disulfide bond</keyword>
<dbReference type="Pfam" id="PF12714">
    <property type="entry name" value="TILa"/>
    <property type="match status" value="9"/>
</dbReference>
<dbReference type="InterPro" id="IPR014853">
    <property type="entry name" value="VWF/SSPO/ZAN-like_Cys-rich_dom"/>
</dbReference>
<feature type="domain" description="VWFD" evidence="7">
    <location>
        <begin position="2428"/>
        <end position="2606"/>
    </location>
</feature>
<dbReference type="Pfam" id="PF17517">
    <property type="entry name" value="IgGFc_binding"/>
    <property type="match status" value="1"/>
</dbReference>
<dbReference type="Pfam" id="PF00094">
    <property type="entry name" value="VWD"/>
    <property type="match status" value="13"/>
</dbReference>
<dbReference type="PROSITE" id="PS51233">
    <property type="entry name" value="VWFD"/>
    <property type="match status" value="13"/>
</dbReference>
<feature type="domain" description="VWFD" evidence="7">
    <location>
        <begin position="3619"/>
        <end position="3799"/>
    </location>
</feature>
<dbReference type="HOGENOM" id="CLU_223669_0_0_1"/>
<feature type="domain" description="VWFD" evidence="7">
    <location>
        <begin position="4032"/>
        <end position="4212"/>
    </location>
</feature>
<feature type="domain" description="VWFD" evidence="7">
    <location>
        <begin position="4794"/>
        <end position="4974"/>
    </location>
</feature>
<dbReference type="InterPro" id="IPR036084">
    <property type="entry name" value="Ser_inhib-like_sf"/>
</dbReference>
<feature type="region of interest" description="Disordered" evidence="6">
    <location>
        <begin position="621"/>
        <end position="642"/>
    </location>
</feature>
<feature type="domain" description="VWFD" evidence="7">
    <location>
        <begin position="475"/>
        <end position="655"/>
    </location>
</feature>
<reference evidence="9" key="1">
    <citation type="submission" date="2011-10" db="EMBL/GenBank/DDBJ databases">
        <authorList>
            <consortium name="Soft-shell Turtle Genome Consortium"/>
        </authorList>
    </citation>
    <scope>NUCLEOTIDE SEQUENCE [LARGE SCALE GENOMIC DNA]</scope>
    <source>
        <strain evidence="9">Daiwa-1</strain>
    </source>
</reference>
<evidence type="ECO:0000256" key="5">
    <source>
        <dbReference type="ARBA" id="ARBA00023180"/>
    </source>
</evidence>
<dbReference type="SUPFAM" id="SSF57603">
    <property type="entry name" value="FnI-like domain"/>
    <property type="match status" value="1"/>
</dbReference>
<reference evidence="8" key="3">
    <citation type="submission" date="2025-08" db="UniProtKB">
        <authorList>
            <consortium name="Ensembl"/>
        </authorList>
    </citation>
    <scope>IDENTIFICATION</scope>
</reference>
<dbReference type="InterPro" id="IPR025615">
    <property type="entry name" value="TILa_dom"/>
</dbReference>
<dbReference type="PANTHER" id="PTHR11339">
    <property type="entry name" value="EXTRACELLULAR MATRIX GLYCOPROTEIN RELATED"/>
    <property type="match status" value="1"/>
</dbReference>
<feature type="domain" description="VWFD" evidence="7">
    <location>
        <begin position="1663"/>
        <end position="1843"/>
    </location>
</feature>
<dbReference type="EMBL" id="AGCU01080025">
    <property type="status" value="NOT_ANNOTATED_CDS"/>
    <property type="molecule type" value="Genomic_DNA"/>
</dbReference>
<protein>
    <recommendedName>
        <fullName evidence="7">VWFD domain-containing protein</fullName>
    </recommendedName>
</protein>
<dbReference type="InterPro" id="IPR050780">
    <property type="entry name" value="Mucin_vWF_Thrombospondin_sf"/>
</dbReference>
<dbReference type="EMBL" id="AGCU01080021">
    <property type="status" value="NOT_ANNOTATED_CDS"/>
    <property type="molecule type" value="Genomic_DNA"/>
</dbReference>
<feature type="domain" description="VWFD" evidence="7">
    <location>
        <begin position="3235"/>
        <end position="3407"/>
    </location>
</feature>
<evidence type="ECO:0000256" key="2">
    <source>
        <dbReference type="ARBA" id="ARBA00022525"/>
    </source>
</evidence>
<dbReference type="SMART" id="SM00216">
    <property type="entry name" value="VWD"/>
    <property type="match status" value="13"/>
</dbReference>
<evidence type="ECO:0000313" key="8">
    <source>
        <dbReference type="Ensembl" id="ENSPSIP00000009497.1"/>
    </source>
</evidence>
<dbReference type="GO" id="GO:0031012">
    <property type="term" value="C:extracellular matrix"/>
    <property type="evidence" value="ECO:0007669"/>
    <property type="project" value="TreeGrafter"/>
</dbReference>
<dbReference type="EMBL" id="AGCU01080022">
    <property type="status" value="NOT_ANNOTATED_CDS"/>
    <property type="molecule type" value="Genomic_DNA"/>
</dbReference>
<dbReference type="GeneTree" id="ENSGT00950000183155"/>
<evidence type="ECO:0000313" key="9">
    <source>
        <dbReference type="Proteomes" id="UP000007267"/>
    </source>
</evidence>
<evidence type="ECO:0000256" key="1">
    <source>
        <dbReference type="ARBA" id="ARBA00004613"/>
    </source>
</evidence>
<dbReference type="EMBL" id="AGCU01080023">
    <property type="status" value="NOT_ANNOTATED_CDS"/>
    <property type="molecule type" value="Genomic_DNA"/>
</dbReference>
<dbReference type="eggNOG" id="KOG1216">
    <property type="taxonomic scope" value="Eukaryota"/>
</dbReference>
<comment type="subcellular location">
    <subcellularLocation>
        <location evidence="1">Secreted</location>
    </subcellularLocation>
</comment>
<dbReference type="EMBL" id="AGCU01080019">
    <property type="status" value="NOT_ANNOTATED_CDS"/>
    <property type="molecule type" value="Genomic_DNA"/>
</dbReference>
<keyword evidence="2" id="KW-0964">Secreted</keyword>
<dbReference type="Pfam" id="PF01826">
    <property type="entry name" value="TIL"/>
    <property type="match status" value="11"/>
</dbReference>
<feature type="domain" description="VWFD" evidence="7">
    <location>
        <begin position="4414"/>
        <end position="4585"/>
    </location>
</feature>
<dbReference type="Gene3D" id="2.10.25.10">
    <property type="entry name" value="Laminin"/>
    <property type="match status" value="12"/>
</dbReference>
<proteinExistence type="predicted"/>
<dbReference type="FunFam" id="2.10.25.10:FF:000055">
    <property type="entry name" value="alpha-tectorin isoform X1"/>
    <property type="match status" value="6"/>
</dbReference>
<dbReference type="SMART" id="SM00832">
    <property type="entry name" value="C8"/>
    <property type="match status" value="12"/>
</dbReference>
<dbReference type="SMART" id="SM00214">
    <property type="entry name" value="VWC"/>
    <property type="match status" value="5"/>
</dbReference>
<dbReference type="GO" id="GO:0005615">
    <property type="term" value="C:extracellular space"/>
    <property type="evidence" value="ECO:0007669"/>
    <property type="project" value="TreeGrafter"/>
</dbReference>
<dbReference type="InterPro" id="IPR035234">
    <property type="entry name" value="IgGFc-bd_N"/>
</dbReference>
<feature type="domain" description="VWFD" evidence="7">
    <location>
        <begin position="2055"/>
        <end position="2227"/>
    </location>
</feature>
<reference evidence="9" key="2">
    <citation type="journal article" date="2013" name="Nat. Genet.">
        <title>The draft genomes of soft-shell turtle and green sea turtle yield insights into the development and evolution of the turtle-specific body plan.</title>
        <authorList>
            <person name="Wang Z."/>
            <person name="Pascual-Anaya J."/>
            <person name="Zadissa A."/>
            <person name="Li W."/>
            <person name="Niimura Y."/>
            <person name="Huang Z."/>
            <person name="Li C."/>
            <person name="White S."/>
            <person name="Xiong Z."/>
            <person name="Fang D."/>
            <person name="Wang B."/>
            <person name="Ming Y."/>
            <person name="Chen Y."/>
            <person name="Zheng Y."/>
            <person name="Kuraku S."/>
            <person name="Pignatelli M."/>
            <person name="Herrero J."/>
            <person name="Beal K."/>
            <person name="Nozawa M."/>
            <person name="Li Q."/>
            <person name="Wang J."/>
            <person name="Zhang H."/>
            <person name="Yu L."/>
            <person name="Shigenobu S."/>
            <person name="Wang J."/>
            <person name="Liu J."/>
            <person name="Flicek P."/>
            <person name="Searle S."/>
            <person name="Wang J."/>
            <person name="Kuratani S."/>
            <person name="Yin Y."/>
            <person name="Aken B."/>
            <person name="Zhang G."/>
            <person name="Irie N."/>
        </authorList>
    </citation>
    <scope>NUCLEOTIDE SEQUENCE [LARGE SCALE GENOMIC DNA]</scope>
    <source>
        <strain evidence="9">Daiwa-1</strain>
    </source>
</reference>
<sequence length="5355" mass="584030">IGQQRFFWRSYRGLIVVWRLEEEMKVQLAFSGPQGTEFITVFMQNHLPYYGGKNFKLFITGYVPGTIVTISVNKADFLVTVTAHPEDTVSVMIPAFVDLAGSQVSDHTVIIRSDHEISILSLNYKTYTADTTVVYPVQRLGTEYYVVTPMGNREDLGKQFAVVAWKDPTVVEVYLKGAVTFQGETYRAGRKLVISLRAYQAVQLQSQDDLSGTRIVSANPVAVYSGHVCVLKHTACDYVSEQLLPVSGWGTTFIVPPLSFQPKFDLVYVAASQHTHMDYRAGNMKATRDLVAGQVVPFEIKFPNPLYISASAGIQVVFFCTGGKKGAISYDPFLLTIPDVSGYCQIYHIHGQDKYENYALITAKTSESGGITTDKKPLGNLVWKPIPGTEFSWAQYSPGKGFKRETIEHPRSPFGLLSIGIASKTAYGSPAIGASKAGKTWLDIPKPSCSVVRCKEGTICKMIDGQPECVPVFQATCWAGGYLYYHTFDGRRYDIQGTCTYTVAKTCGCDCDPHSFDITVESWSSGNTQISFIGSVTVQVDGVTVRVARAEVGYVRVNNTRAHLPISLNNGVFLLYQSGTFLVLRTSFNLSIAYDWKNHLRVTVPRDFSDNLCGLCSNDNKDSSDDSWGSAEDKDPSVLLQEQTSEVEDEKQHCWHDCIGGCRPCAASIARKYKEEDSCGLITKVSDGPFSQCHAKVDPTAYLDDCVYDLCHNGGYRKILCEALKAYADACQLEGVRIGKWRQLARCSLECPLENSQYQLCGTACPATCVDHSAPSNCQDPCVESCQCKDGFVLSQGKCIPKSGCGCLFEGRPYAPNESFWLDEACGTRCICNADSRQVECVPDSCKRLETCGLVNGIRGCYPSRYATCSVARNLHYTTFDGQRYNFQGTCRYQLTALCKKAEGLVDFEVYFQENNTTPLQIRISETDLRVSTQFPGKIMVDGLLMNLPFYLEDKKITAYRKGWATVIQTDFGLSVTFTGWSGRTTVTLPVTYAGAVCGLCGNFNRDRDDDLLMRDGTLAPNPGSLGQSWKVGDVPGCSAVTIPPCANLEAIEQQQRLSRGQCGLILYRAGPFRGCHRKVDPHGYFIDCVYGYCFLSGRESSVCQAIAGYAEACQEAGAVVYSWRTPKFCFASCPQNSHYEFCSRSCDLTCSNLYAPVQCTTRCKEGCVCDEGFVLSGDRCVPVSQCGCLHRGLYYQVGETFHPSGSCEEQCICQAGGEVVCKAFTCGTGEQCGVVDGVRKCHPFGSATCSASGHPHYLSFDGVPFDFQGTCTYILAKTCTDSSNLTPFTIRIEKESWGSGNVSVAKQVSIQVYGITLTLLQNRQGLIMVNRVTHNLPVIMADGQLKAYQHGTNIFVQTEFGLTVSFDLVYQAKVSIPGSYEGQTCGLCGNYNGREDEEFLLPDGSTAPDVAAFGSAWEVQVPGAPCTDRCAGNSCPVCEERKKEVFKASNYCGLLTDPNGPFATCHGTISPSMYLNNCLHDVCLGNGDSPVLCQSIHSYVTACQEARIFIKPWRSASFCPMSCPVNSHYELCADLCTSSCTGDIMNCLKTCAEGCQCDDGFLFDGQGCVPQESCGCFEHGKYYKPNETVLTNECQQSCTCVPVQGVTCKAHQCAREETCQIRDGVRACASKGQPSCTVVRCKKGTVCKMIDGQPECVPVSQAMCWAGGYLHYHTFDGRVYNFHGTCNYTVAKICRGDSITPFFHVTAKSESWGNTQVSYIVSVTIQVDRVTITAARAEAGFVWVNNTRAHLPISLNNGVLRLYQSGTSLVLRTSFKLSVAYDWNNHLRVTVPRDFSNSLCGLCGNYNGDPTDDFQTPDGDLAPSVAALGRSWAVEDEEQHCWHDCIGGCKPCAASIARKYKEEDSCGLITKVSDGPFSQCHAKVDPTAYLDNCVYDLCHTDGYRKALCEALKAYADACQLEGVRIGDWRQLARCSLECPLENSQYQLCGIACPATCVDHSAPSSCQDPCVESCQCKDGFVLSQGKCIPKSGCGCLSEGRPYAPNESFWLDEACGTLCKCNADSRQVECQAAACKHSETCGLVHGVRGCYPSSYGTCSMTSSRHYTTFDGETYTFQGTCRYQLTALCKKAEGLVDFEVYFQDSNIAPVQIKVSETDLRVSTQFPGKIMVNNFLISLPSTLEDKKITTYRKGWATVIQTDFGLSVTFTGWSGRTTVTLPVTYAGAVCGLCGNFNRDREDDFQMRDGTLASWKVGDVPECSAVTIPPCANLDAIEQKQRLSRGQCGLILQKSGPFRGCHHKVEPHGYFLDCVYDYCFLSGGESNVCQAIAGYAEACQEAGAVVYPWRTPKFCPASCPQNSHYEFCSSSCDLTCSNLYAPVKCTTQCKEGCMCDDGFVLSGDHCVPLSQCGCLHRGLYYQSWNIFHPSSSCEEQCVCQAGGEVVCKAFTCGAGEQCGLVDGVRKCHPFGSVTCSASGHPHYLSFDGVPFDFQGTCTYILARTCTDASHLTPFTIRIEKESWGSGNMSVAKQVSIQVYGITLTLLQNRQGLIMVDGVSHNLPVIMGQWRAYQHGSNVLVQTDFGLTMSYNLVYQARVTIPGSYRGQTCGLCGNYNGREDEEFLLPDGSTAPDVAAFGSAWEVPIPGASCVDRCAGNSCPVCEERKKEVFKGSNYCGLLSDPDSPFAACHGTVSPSVYLNNCIFDVCLANGHTEILCQRIHSYVTACQEARVFIQPWRNSSFCPMSCPNNSHYELCADLCTSSCTGDIMGCPETCAEGCQCDDGFFFDGQGCVPQESCGCFKEGRYYKPSEVVLTNECQQSCTCVPARGLTCKVHRCGSRETCQIRDGVMGCIGKEPPISPCSVVVCREGAICKMINGQPECVPVSQGTCWARGYLHYHTFDGRAYDYHGNCTYTVAKTCKGDSVLPSFRITAKSENSGSTQVFYIGSVTIQVDGVTITAARAEISLVWVNNTRAHLPISLNNGVLRLYQSGTSLVLRTSFKLSVAYDWNNHLRVTVPRDFSNSLCGLCGNYNGDPTDDFQTPDGDLAPSVAALGRSWAVEDEEQHCWHDCIGGCKPCAASIARKYKEEDSCGLITKVSDGPFSQCHAKVDPTAYLDNCVYDLCHTDGYRKALCEALKAYADACQLEGVRIGDWRQLARCSLECPLENSQYQLCGTACPATCVDHSAPSSCQDPCVESCQCKDGFVLSQGKCIPKSGCGCLSEGRPYAPNESFWLDEACGTLCKCNADSRQVECQAAVCKHSETCGLVHGVRGCYPSSYATCSMTSSRHYTTFDGETYTFQGTCRYQLTALCKKAEGLVDFEVYFQDSNIAPVQIKVSETDLRVSTQFPGKIMVNNFLISLPSTLEDKKITTYRKGWATVIQTDFGLSVTFTGWSGRTTVTLPVTYAGAVCGLCGNFNRDREDDFQMRDGTLAPNLGSFGQSWKVGDVPGCSAVTIPPCANLEAIEEQQRGSRGQCGLILDTGGPFRGCHRNMDPHGYFLDCVYDYCFLSGRESNVCQAIAGYAEACQEAGAVVYSWRTPKFCQIACPAMTLNSHYEFCRSSCDLTCSNLYAPVQCTTQCKEGCVCDEGFVLSGDRCVPISQCGCLHRGLYYEVGETFHPSDSCEEQCMCQAGGEVVCKAFTCGTGEQCGVVDGVRKCHPFGSATCSASGHPHYLSFDGVPFDFQGTCTYILAKTCTDSSNLTPFTIRIEKESWGSGNVSVAKQVSIQVYGITLTLLQNRQGLIMVDGVSHNLPLVVAEGQLQAYQHGGNMLVQTDFGLTVSYDLVYQARVTVPVNYQGQTCGLCGNYNGRRDDEFLLPGGRLAPNMAAFGSAWKVPVPGAACEDGCSGNSCPVCEERKKDVFKQRHYCGVLTAPDGPFAACHGTVSPSVYFNNCLYDVCLANGDSPVLCQSIHSYVTACQEAGASIQPWRSTSFCPMTCPANSYYEVCASLCSSACARNNINCPETCAEGCQCDAGFLFDGQGCVPQDSCGCFEYGRYYKPSETILMSECQQSCTCLPAQDVTCKAHHCASGETCRIRDGIMGCMSQENCEALKCGTKETCKTKDGHATCVPDYLGTCWSWGDPHYQTFDGLKFDFQGSCTYTVAKYCGHDPALEPFAVDEKNDNRGSQAISILRVTNIYVYGYNISIYKREVGKVRLNGMITSLPVTLADGKIRMYQSGLRAILQTDFGLQVAYNWDWHLVITVPSSYYGATCGLCGNFNQNPDDDLTSPNGTRVSSTVAWAAGWKVQDQDALCWDSCQENCLTCDESTKELYRSDSRCRLISQAAGGPFRDCHSRVNPSEFFNSCVADGCLNKGATRILCQALEAYAATCTAYGITLDDWRTPSGCALPCPENSHYEACGRTANTSCREPCVETCQCNAGYVLSAGQCVPVGSCGCDYNGRYYQPSEEFWADENCRSRCRCDPSLGMVLCQETSCKASERCAVVNGVRGCQPISYFTCIGTGDPHYTTFDGKKYDFMGTCIYQFAALCSQDPTLTPFNVKVENNNRGSKAVSFTKTVTLEVYNVTISLSQEHPRKIQVDGVFVDLPFSQKNKFKAYISGVHGFIKTDFDLRVSFDWYSYARVIIPSSYTGAICGLCGNANQDPSDDLTMKDGTRTDSWKVGEVPGCSASCTGDCSVCSEAQRQTYRGEQYCGVLARGDGPFSQCHGAVDPTPYFDDCAFDTCQYKGHRDTLCSAISAYVMACQARGIPTGQWRSASFCKPTCPLNSHYELCGTSCPTTCHSTWALHRCEEPCAEGCFCDTGFTLSGDQCVPVAQCGCVHQDRYYQKEEEFYPSTSCRERCLCKGNGVIECREASCGVNEECGVKNGVLGCHTVGYGTCLVSGSNHYTAFDGWALDFQGSCTYTLAKVCRSDSGLGNFSVVVENEGAGGGHVVVMKTVVVSVHDYTITMERGRKWKVLVGGELYTLPLATNDGKLWINQEGNNIILQSAAGLGVFYDAATYLRVSIPSTYKGHVCGLCGNFNDDKNDDLLLPGVKNTQNVDEFVSSWKVPIEGALCSDGCGEKCPTCDAAQTAPYQAESSCGLIKAASGPFRDCHSLVSPAEYFSQCLHDMCTTNGTGETLCQSLQAYAAACQAAGARIKTWRTASFCPLACPANSHYELCTRSCDFTCASLFAPVRCTGKCFEGCLCDPEYVSDGGVCVSMDKCGCVHNGRYIKVGAGYSTEISTEICTCQASGEVVCEESQCTQEEECMVRNGMRSCVQQMGRCTLAPGAWFTSFDGVTRKVLLDGAYELTSLCEGTNLPWFRMVVIVFRGDDLATPEGIYVFFDEGLIHINKKKEVWVRGHQKQFPVMLSKTLSVSESQGTIMIVQGSRIKILFSLSGEVTVTVSQSLANELCAPCGNFNGDDSDDLRLPSGQVVGNITEVFEAWKARDLPNCTG</sequence>
<keyword evidence="3" id="KW-0677">Repeat</keyword>
<dbReference type="CDD" id="cd19941">
    <property type="entry name" value="TIL"/>
    <property type="match status" value="12"/>
</dbReference>
<keyword evidence="5" id="KW-0325">Glycoprotein</keyword>
<dbReference type="InterPro" id="IPR001007">
    <property type="entry name" value="VWF_dom"/>
</dbReference>
<dbReference type="EMBL" id="AGCU01080027">
    <property type="status" value="NOT_ANNOTATED_CDS"/>
    <property type="molecule type" value="Genomic_DNA"/>
</dbReference>
<evidence type="ECO:0000259" key="7">
    <source>
        <dbReference type="PROSITE" id="PS51233"/>
    </source>
</evidence>
<dbReference type="STRING" id="13735.ENSPSIP00000009497"/>
<dbReference type="SUPFAM" id="SSF57567">
    <property type="entry name" value="Serine protease inhibitors"/>
    <property type="match status" value="12"/>
</dbReference>
<dbReference type="EMBL" id="AGCU01080026">
    <property type="status" value="NOT_ANNOTATED_CDS"/>
    <property type="molecule type" value="Genomic_DNA"/>
</dbReference>
<dbReference type="EMBL" id="AGCU01080020">
    <property type="status" value="NOT_ANNOTATED_CDS"/>
    <property type="molecule type" value="Genomic_DNA"/>
</dbReference>
<evidence type="ECO:0000256" key="6">
    <source>
        <dbReference type="SAM" id="MobiDB-lite"/>
    </source>
</evidence>
<dbReference type="Pfam" id="PF08742">
    <property type="entry name" value="C8"/>
    <property type="match status" value="12"/>
</dbReference>
<feature type="domain" description="VWFD" evidence="7">
    <location>
        <begin position="1248"/>
        <end position="1428"/>
    </location>
</feature>